<keyword evidence="9 13" id="KW-0472">Membrane</keyword>
<evidence type="ECO:0000256" key="1">
    <source>
        <dbReference type="ARBA" id="ARBA00004141"/>
    </source>
</evidence>
<evidence type="ECO:0000256" key="3">
    <source>
        <dbReference type="ARBA" id="ARBA00022448"/>
    </source>
</evidence>
<keyword evidence="7" id="KW-0915">Sodium</keyword>
<organism evidence="14 15">
    <name type="scientific">Papilio xuthus</name>
    <name type="common">Asian swallowtail butterfly</name>
    <dbReference type="NCBI Taxonomy" id="66420"/>
    <lineage>
        <taxon>Eukaryota</taxon>
        <taxon>Metazoa</taxon>
        <taxon>Ecdysozoa</taxon>
        <taxon>Arthropoda</taxon>
        <taxon>Hexapoda</taxon>
        <taxon>Insecta</taxon>
        <taxon>Pterygota</taxon>
        <taxon>Neoptera</taxon>
        <taxon>Endopterygota</taxon>
        <taxon>Lepidoptera</taxon>
        <taxon>Glossata</taxon>
        <taxon>Ditrysia</taxon>
        <taxon>Papilionoidea</taxon>
        <taxon>Papilionidae</taxon>
        <taxon>Papilioninae</taxon>
        <taxon>Papilio</taxon>
    </lineage>
</organism>
<dbReference type="Proteomes" id="UP000053268">
    <property type="component" value="Unassembled WGS sequence"/>
</dbReference>
<dbReference type="AlphaFoldDB" id="A0A0N0PA75"/>
<dbReference type="EMBL" id="KQ458782">
    <property type="protein sequence ID" value="KPJ05097.1"/>
    <property type="molecule type" value="Genomic_DNA"/>
</dbReference>
<keyword evidence="6 13" id="KW-1133">Transmembrane helix</keyword>
<dbReference type="PANTHER" id="PTHR11690">
    <property type="entry name" value="AMILORIDE-SENSITIVE SODIUM CHANNEL-RELATED"/>
    <property type="match status" value="1"/>
</dbReference>
<gene>
    <name evidence="14" type="ORF">RR46_00711</name>
</gene>
<protein>
    <submittedName>
        <fullName evidence="14">Sodium channel protein Nach</fullName>
    </submittedName>
</protein>
<dbReference type="Pfam" id="PF00858">
    <property type="entry name" value="ASC"/>
    <property type="match status" value="1"/>
</dbReference>
<keyword evidence="15" id="KW-1185">Reference proteome</keyword>
<evidence type="ECO:0000256" key="7">
    <source>
        <dbReference type="ARBA" id="ARBA00023053"/>
    </source>
</evidence>
<keyword evidence="3 12" id="KW-0813">Transport</keyword>
<evidence type="ECO:0000256" key="11">
    <source>
        <dbReference type="ARBA" id="ARBA00023303"/>
    </source>
</evidence>
<dbReference type="Gene3D" id="1.10.287.770">
    <property type="entry name" value="YojJ-like"/>
    <property type="match status" value="1"/>
</dbReference>
<evidence type="ECO:0000256" key="12">
    <source>
        <dbReference type="RuleBase" id="RU000679"/>
    </source>
</evidence>
<comment type="similarity">
    <text evidence="2 12">Belongs to the amiloride-sensitive sodium channel (TC 1.A.6) family.</text>
</comment>
<evidence type="ECO:0000256" key="4">
    <source>
        <dbReference type="ARBA" id="ARBA00022461"/>
    </source>
</evidence>
<evidence type="ECO:0000256" key="13">
    <source>
        <dbReference type="SAM" id="Phobius"/>
    </source>
</evidence>
<proteinExistence type="inferred from homology"/>
<keyword evidence="5 12" id="KW-0812">Transmembrane</keyword>
<evidence type="ECO:0000256" key="8">
    <source>
        <dbReference type="ARBA" id="ARBA00023065"/>
    </source>
</evidence>
<feature type="transmembrane region" description="Helical" evidence="13">
    <location>
        <begin position="156"/>
        <end position="183"/>
    </location>
</feature>
<dbReference type="GO" id="GO:0015280">
    <property type="term" value="F:ligand-gated sodium channel activity"/>
    <property type="evidence" value="ECO:0007669"/>
    <property type="project" value="TreeGrafter"/>
</dbReference>
<dbReference type="PANTHER" id="PTHR11690:SF175">
    <property type="entry name" value="PICKPOCKET 13-RELATED"/>
    <property type="match status" value="1"/>
</dbReference>
<keyword evidence="11 12" id="KW-0407">Ion channel</keyword>
<evidence type="ECO:0000256" key="6">
    <source>
        <dbReference type="ARBA" id="ARBA00022989"/>
    </source>
</evidence>
<evidence type="ECO:0000256" key="5">
    <source>
        <dbReference type="ARBA" id="ARBA00022692"/>
    </source>
</evidence>
<dbReference type="Gene3D" id="1.10.287.820">
    <property type="entry name" value="Acid-sensing ion channel domain"/>
    <property type="match status" value="1"/>
</dbReference>
<keyword evidence="8 12" id="KW-0406">Ion transport</keyword>
<name>A0A0N0PA75_PAPXU</name>
<dbReference type="STRING" id="66420.A0A0N0PA75"/>
<evidence type="ECO:0000256" key="9">
    <source>
        <dbReference type="ARBA" id="ARBA00023136"/>
    </source>
</evidence>
<evidence type="ECO:0000313" key="14">
    <source>
        <dbReference type="EMBL" id="KPJ05097.1"/>
    </source>
</evidence>
<evidence type="ECO:0000256" key="2">
    <source>
        <dbReference type="ARBA" id="ARBA00007193"/>
    </source>
</evidence>
<accession>A0A0N0PA75</accession>
<evidence type="ECO:0000313" key="15">
    <source>
        <dbReference type="Proteomes" id="UP000053268"/>
    </source>
</evidence>
<keyword evidence="4 12" id="KW-0894">Sodium channel</keyword>
<reference evidence="14 15" key="1">
    <citation type="journal article" date="2015" name="Nat. Commun.">
        <title>Outbred genome sequencing and CRISPR/Cas9 gene editing in butterflies.</title>
        <authorList>
            <person name="Li X."/>
            <person name="Fan D."/>
            <person name="Zhang W."/>
            <person name="Liu G."/>
            <person name="Zhang L."/>
            <person name="Zhao L."/>
            <person name="Fang X."/>
            <person name="Chen L."/>
            <person name="Dong Y."/>
            <person name="Chen Y."/>
            <person name="Ding Y."/>
            <person name="Zhao R."/>
            <person name="Feng M."/>
            <person name="Zhu Y."/>
            <person name="Feng Y."/>
            <person name="Jiang X."/>
            <person name="Zhu D."/>
            <person name="Xiang H."/>
            <person name="Feng X."/>
            <person name="Li S."/>
            <person name="Wang J."/>
            <person name="Zhang G."/>
            <person name="Kronforst M.R."/>
            <person name="Wang W."/>
        </authorList>
    </citation>
    <scope>NUCLEOTIDE SEQUENCE [LARGE SCALE GENOMIC DNA]</scope>
    <source>
        <strain evidence="14">Ya'a_city_454_Px</strain>
        <tissue evidence="14">Whole body</tissue>
    </source>
</reference>
<dbReference type="GO" id="GO:0005886">
    <property type="term" value="C:plasma membrane"/>
    <property type="evidence" value="ECO:0007669"/>
    <property type="project" value="TreeGrafter"/>
</dbReference>
<comment type="subcellular location">
    <subcellularLocation>
        <location evidence="1">Membrane</location>
        <topology evidence="1">Multi-pass membrane protein</topology>
    </subcellularLocation>
</comment>
<keyword evidence="10 12" id="KW-0739">Sodium transport</keyword>
<dbReference type="InterPro" id="IPR001873">
    <property type="entry name" value="ENaC"/>
</dbReference>
<sequence>MIFSIIDIVNEPEVSLMSTYERQCRFPEEVPSNFQVFQRYSYSACIIQCRIDKELDLCSCTHYSSSNYYDRYCNLEGFRCLTKNYLKLAKLKIPGTNETGLNCDCLPSCVESDYNIVSNKVSDIRTIRRGAKVQFKLNNKPFERITRQVARTALDLVIAMGSCFGLCFGGSLLSIVEIVYYIFLRRW</sequence>
<evidence type="ECO:0000256" key="10">
    <source>
        <dbReference type="ARBA" id="ARBA00023201"/>
    </source>
</evidence>